<protein>
    <submittedName>
        <fullName evidence="2">923_t:CDS:1</fullName>
    </submittedName>
</protein>
<dbReference type="EMBL" id="CAJVQA010042010">
    <property type="protein sequence ID" value="CAG8814455.1"/>
    <property type="molecule type" value="Genomic_DNA"/>
</dbReference>
<accession>A0A9N9KA04</accession>
<evidence type="ECO:0000313" key="2">
    <source>
        <dbReference type="EMBL" id="CAG8814455.1"/>
    </source>
</evidence>
<feature type="non-terminal residue" evidence="2">
    <location>
        <position position="1"/>
    </location>
</feature>
<dbReference type="Proteomes" id="UP000789759">
    <property type="component" value="Unassembled WGS sequence"/>
</dbReference>
<organism evidence="2 3">
    <name type="scientific">Cetraspora pellucida</name>
    <dbReference type="NCBI Taxonomy" id="1433469"/>
    <lineage>
        <taxon>Eukaryota</taxon>
        <taxon>Fungi</taxon>
        <taxon>Fungi incertae sedis</taxon>
        <taxon>Mucoromycota</taxon>
        <taxon>Glomeromycotina</taxon>
        <taxon>Glomeromycetes</taxon>
        <taxon>Diversisporales</taxon>
        <taxon>Gigasporaceae</taxon>
        <taxon>Cetraspora</taxon>
    </lineage>
</organism>
<gene>
    <name evidence="2" type="ORF">CPELLU_LOCUS19023</name>
</gene>
<reference evidence="2" key="1">
    <citation type="submission" date="2021-06" db="EMBL/GenBank/DDBJ databases">
        <authorList>
            <person name="Kallberg Y."/>
            <person name="Tangrot J."/>
            <person name="Rosling A."/>
        </authorList>
    </citation>
    <scope>NUCLEOTIDE SEQUENCE</scope>
    <source>
        <strain evidence="2">FL966</strain>
    </source>
</reference>
<keyword evidence="3" id="KW-1185">Reference proteome</keyword>
<name>A0A9N9KA04_9GLOM</name>
<feature type="region of interest" description="Disordered" evidence="1">
    <location>
        <begin position="22"/>
        <end position="44"/>
    </location>
</feature>
<evidence type="ECO:0000256" key="1">
    <source>
        <dbReference type="SAM" id="MobiDB-lite"/>
    </source>
</evidence>
<evidence type="ECO:0000313" key="3">
    <source>
        <dbReference type="Proteomes" id="UP000789759"/>
    </source>
</evidence>
<proteinExistence type="predicted"/>
<dbReference type="AlphaFoldDB" id="A0A9N9KA04"/>
<dbReference type="OrthoDB" id="2425155at2759"/>
<sequence length="123" mass="14180">KFAPKSENEELFKSWINLIYGPEDQDSNDSSISSDNEADIPSAGNQRQWQYAYKLSLLESQLTNSNNNEEIEKNLVNINEDPQDSLSTELWESFSISNQATTEDEFTRYMKEQIAHKNQNPLT</sequence>
<comment type="caution">
    <text evidence="2">The sequence shown here is derived from an EMBL/GenBank/DDBJ whole genome shotgun (WGS) entry which is preliminary data.</text>
</comment>